<comment type="caution">
    <text evidence="1">The sequence shown here is derived from an EMBL/GenBank/DDBJ whole genome shotgun (WGS) entry which is preliminary data.</text>
</comment>
<protein>
    <submittedName>
        <fullName evidence="1">Uncharacterized protein</fullName>
    </submittedName>
</protein>
<dbReference type="Proteomes" id="UP001420932">
    <property type="component" value="Unassembled WGS sequence"/>
</dbReference>
<reference evidence="1 2" key="1">
    <citation type="submission" date="2024-01" db="EMBL/GenBank/DDBJ databases">
        <title>Genome assemblies of Stephania.</title>
        <authorList>
            <person name="Yang L."/>
        </authorList>
    </citation>
    <scope>NUCLEOTIDE SEQUENCE [LARGE SCALE GENOMIC DNA]</scope>
    <source>
        <strain evidence="1">YNDBR</strain>
        <tissue evidence="1">Leaf</tissue>
    </source>
</reference>
<evidence type="ECO:0000313" key="1">
    <source>
        <dbReference type="EMBL" id="KAK9169578.1"/>
    </source>
</evidence>
<accession>A0AAP0LFD4</accession>
<keyword evidence="2" id="KW-1185">Reference proteome</keyword>
<dbReference type="EMBL" id="JBBNAF010000001">
    <property type="protein sequence ID" value="KAK9169578.1"/>
    <property type="molecule type" value="Genomic_DNA"/>
</dbReference>
<evidence type="ECO:0000313" key="2">
    <source>
        <dbReference type="Proteomes" id="UP001420932"/>
    </source>
</evidence>
<dbReference type="AlphaFoldDB" id="A0AAP0LFD4"/>
<sequence>MATLRNQELVFKNQGALARSIHRMEHTMSRRNRCQGGTVVHVSSTQVRLPLSSNLDVPTLSGKEYHFYNPAMSYKSQRIDPVEDDDDVTSRRRH</sequence>
<gene>
    <name evidence="1" type="ORF">Syun_001718</name>
</gene>
<name>A0AAP0LFD4_9MAGN</name>
<proteinExistence type="predicted"/>
<organism evidence="1 2">
    <name type="scientific">Stephania yunnanensis</name>
    <dbReference type="NCBI Taxonomy" id="152371"/>
    <lineage>
        <taxon>Eukaryota</taxon>
        <taxon>Viridiplantae</taxon>
        <taxon>Streptophyta</taxon>
        <taxon>Embryophyta</taxon>
        <taxon>Tracheophyta</taxon>
        <taxon>Spermatophyta</taxon>
        <taxon>Magnoliopsida</taxon>
        <taxon>Ranunculales</taxon>
        <taxon>Menispermaceae</taxon>
        <taxon>Menispermoideae</taxon>
        <taxon>Cissampelideae</taxon>
        <taxon>Stephania</taxon>
    </lineage>
</organism>